<accession>A0ABP9VKB6</accession>
<gene>
    <name evidence="2" type="ORF">Dxin01_03881</name>
</gene>
<name>A0ABP9VKB6_9DEIO</name>
<feature type="chain" id="PRO_5045990127" description="Lipoprotein" evidence="1">
    <location>
        <begin position="25"/>
        <end position="127"/>
    </location>
</feature>
<sequence length="127" mass="13627">MKKTVALAFALPVLLAACAPAAQAPEYVQTGIYQASCDQVLAEVARKGPSLTPAPANLWGKYKVVSRAPASVTLQADHLLESLRVTSVWTCEDQGNQVLLKMASRGQGPEATAYSFKTMYEALPFIK</sequence>
<dbReference type="EMBL" id="BAABRN010000088">
    <property type="protein sequence ID" value="GAA5504112.1"/>
    <property type="molecule type" value="Genomic_DNA"/>
</dbReference>
<dbReference type="PROSITE" id="PS51257">
    <property type="entry name" value="PROKAR_LIPOPROTEIN"/>
    <property type="match status" value="1"/>
</dbReference>
<protein>
    <recommendedName>
        <fullName evidence="4">Lipoprotein</fullName>
    </recommendedName>
</protein>
<reference evidence="2 3" key="1">
    <citation type="submission" date="2024-02" db="EMBL/GenBank/DDBJ databases">
        <title>Deinococcus xinjiangensis NBRC 107630.</title>
        <authorList>
            <person name="Ichikawa N."/>
            <person name="Katano-Makiyama Y."/>
            <person name="Hidaka K."/>
        </authorList>
    </citation>
    <scope>NUCLEOTIDE SEQUENCE [LARGE SCALE GENOMIC DNA]</scope>
    <source>
        <strain evidence="2 3">NBRC 107630</strain>
    </source>
</reference>
<comment type="caution">
    <text evidence="2">The sequence shown here is derived from an EMBL/GenBank/DDBJ whole genome shotgun (WGS) entry which is preliminary data.</text>
</comment>
<organism evidence="2 3">
    <name type="scientific">Deinococcus xinjiangensis</name>
    <dbReference type="NCBI Taxonomy" id="457454"/>
    <lineage>
        <taxon>Bacteria</taxon>
        <taxon>Thermotogati</taxon>
        <taxon>Deinococcota</taxon>
        <taxon>Deinococci</taxon>
        <taxon>Deinococcales</taxon>
        <taxon>Deinococcaceae</taxon>
        <taxon>Deinococcus</taxon>
    </lineage>
</organism>
<keyword evidence="1" id="KW-0732">Signal</keyword>
<evidence type="ECO:0008006" key="4">
    <source>
        <dbReference type="Google" id="ProtNLM"/>
    </source>
</evidence>
<dbReference type="Proteomes" id="UP001458946">
    <property type="component" value="Unassembled WGS sequence"/>
</dbReference>
<keyword evidence="3" id="KW-1185">Reference proteome</keyword>
<evidence type="ECO:0000313" key="2">
    <source>
        <dbReference type="EMBL" id="GAA5504112.1"/>
    </source>
</evidence>
<evidence type="ECO:0000256" key="1">
    <source>
        <dbReference type="SAM" id="SignalP"/>
    </source>
</evidence>
<proteinExistence type="predicted"/>
<dbReference type="RefSeq" id="WP_353544076.1">
    <property type="nucleotide sequence ID" value="NZ_BAABRN010000088.1"/>
</dbReference>
<feature type="signal peptide" evidence="1">
    <location>
        <begin position="1"/>
        <end position="24"/>
    </location>
</feature>
<evidence type="ECO:0000313" key="3">
    <source>
        <dbReference type="Proteomes" id="UP001458946"/>
    </source>
</evidence>